<name>A0ACA9UDC3_BIOOC</name>
<comment type="caution">
    <text evidence="1">The sequence shown here is derived from an EMBL/GenBank/DDBJ whole genome shotgun (WGS) entry which is preliminary data.</text>
</comment>
<sequence length="70" mass="7428">MSGITSESHIWTPEKGLQSGGYISEGVISPPRQVKAAHDHVYDVVVIGAGYSIGLTSHEVEYPAPMTTTS</sequence>
<reference evidence="1" key="2">
    <citation type="submission" date="2021-10" db="EMBL/GenBank/DDBJ databases">
        <authorList>
            <person name="Piombo E."/>
        </authorList>
    </citation>
    <scope>NUCLEOTIDE SEQUENCE</scope>
</reference>
<evidence type="ECO:0000313" key="1">
    <source>
        <dbReference type="EMBL" id="CAG9951231.1"/>
    </source>
</evidence>
<reference evidence="1" key="1">
    <citation type="submission" date="2020-04" db="EMBL/GenBank/DDBJ databases">
        <authorList>
            <person name="Broberg M."/>
        </authorList>
    </citation>
    <scope>NUCLEOTIDE SEQUENCE</scope>
</reference>
<protein>
    <submittedName>
        <fullName evidence="1">Uncharacterized protein</fullName>
    </submittedName>
</protein>
<evidence type="ECO:0000313" key="2">
    <source>
        <dbReference type="Proteomes" id="UP000836387"/>
    </source>
</evidence>
<dbReference type="Proteomes" id="UP000836387">
    <property type="component" value="Unassembled WGS sequence"/>
</dbReference>
<keyword evidence="2" id="KW-1185">Reference proteome</keyword>
<proteinExistence type="predicted"/>
<dbReference type="EMBL" id="CADEHS020000259">
    <property type="protein sequence ID" value="CAG9951231.1"/>
    <property type="molecule type" value="Genomic_DNA"/>
</dbReference>
<gene>
    <name evidence="1" type="ORF">CRV2_00021361</name>
</gene>
<accession>A0ACA9UDC3</accession>
<organism evidence="1 2">
    <name type="scientific">Clonostachys rosea f. rosea IK726</name>
    <dbReference type="NCBI Taxonomy" id="1349383"/>
    <lineage>
        <taxon>Eukaryota</taxon>
        <taxon>Fungi</taxon>
        <taxon>Dikarya</taxon>
        <taxon>Ascomycota</taxon>
        <taxon>Pezizomycotina</taxon>
        <taxon>Sordariomycetes</taxon>
        <taxon>Hypocreomycetidae</taxon>
        <taxon>Hypocreales</taxon>
        <taxon>Bionectriaceae</taxon>
        <taxon>Clonostachys</taxon>
    </lineage>
</organism>